<accession>A0A6A6XYW3</accession>
<reference evidence="3" key="3">
    <citation type="submission" date="2025-04" db="UniProtKB">
        <authorList>
            <consortium name="RefSeq"/>
        </authorList>
    </citation>
    <scope>IDENTIFICATION</scope>
    <source>
        <strain evidence="3">CBS 304.34</strain>
    </source>
</reference>
<dbReference type="EMBL" id="MU003728">
    <property type="protein sequence ID" value="KAF2801692.1"/>
    <property type="molecule type" value="Genomic_DNA"/>
</dbReference>
<dbReference type="Gene3D" id="3.40.50.720">
    <property type="entry name" value="NAD(P)-binding Rossmann-like Domain"/>
    <property type="match status" value="1"/>
</dbReference>
<evidence type="ECO:0000313" key="3">
    <source>
        <dbReference type="RefSeq" id="XP_033568656.1"/>
    </source>
</evidence>
<dbReference type="InterPro" id="IPR036291">
    <property type="entry name" value="NAD(P)-bd_dom_sf"/>
</dbReference>
<dbReference type="RefSeq" id="XP_033568656.1">
    <property type="nucleotide sequence ID" value="XM_033721495.1"/>
</dbReference>
<name>A0A6A6XYW3_9PEZI</name>
<organism evidence="1">
    <name type="scientific">Mytilinidion resinicola</name>
    <dbReference type="NCBI Taxonomy" id="574789"/>
    <lineage>
        <taxon>Eukaryota</taxon>
        <taxon>Fungi</taxon>
        <taxon>Dikarya</taxon>
        <taxon>Ascomycota</taxon>
        <taxon>Pezizomycotina</taxon>
        <taxon>Dothideomycetes</taxon>
        <taxon>Pleosporomycetidae</taxon>
        <taxon>Mytilinidiales</taxon>
        <taxon>Mytilinidiaceae</taxon>
        <taxon>Mytilinidion</taxon>
    </lineage>
</organism>
<dbReference type="SUPFAM" id="SSF51735">
    <property type="entry name" value="NAD(P)-binding Rossmann-fold domains"/>
    <property type="match status" value="1"/>
</dbReference>
<evidence type="ECO:0008006" key="4">
    <source>
        <dbReference type="Google" id="ProtNLM"/>
    </source>
</evidence>
<reference evidence="3" key="2">
    <citation type="submission" date="2020-04" db="EMBL/GenBank/DDBJ databases">
        <authorList>
            <consortium name="NCBI Genome Project"/>
        </authorList>
    </citation>
    <scope>NUCLEOTIDE SEQUENCE</scope>
    <source>
        <strain evidence="3">CBS 304.34</strain>
    </source>
</reference>
<reference evidence="1 3" key="1">
    <citation type="journal article" date="2020" name="Stud. Mycol.">
        <title>101 Dothideomycetes genomes: a test case for predicting lifestyles and emergence of pathogens.</title>
        <authorList>
            <person name="Haridas S."/>
            <person name="Albert R."/>
            <person name="Binder M."/>
            <person name="Bloem J."/>
            <person name="Labutti K."/>
            <person name="Salamov A."/>
            <person name="Andreopoulos B."/>
            <person name="Baker S."/>
            <person name="Barry K."/>
            <person name="Bills G."/>
            <person name="Bluhm B."/>
            <person name="Cannon C."/>
            <person name="Castanera R."/>
            <person name="Culley D."/>
            <person name="Daum C."/>
            <person name="Ezra D."/>
            <person name="Gonzalez J."/>
            <person name="Henrissat B."/>
            <person name="Kuo A."/>
            <person name="Liang C."/>
            <person name="Lipzen A."/>
            <person name="Lutzoni F."/>
            <person name="Magnuson J."/>
            <person name="Mondo S."/>
            <person name="Nolan M."/>
            <person name="Ohm R."/>
            <person name="Pangilinan J."/>
            <person name="Park H.-J."/>
            <person name="Ramirez L."/>
            <person name="Alfaro M."/>
            <person name="Sun H."/>
            <person name="Tritt A."/>
            <person name="Yoshinaga Y."/>
            <person name="Zwiers L.-H."/>
            <person name="Turgeon B."/>
            <person name="Goodwin S."/>
            <person name="Spatafora J."/>
            <person name="Crous P."/>
            <person name="Grigoriev I."/>
        </authorList>
    </citation>
    <scope>NUCLEOTIDE SEQUENCE</scope>
    <source>
        <strain evidence="1 3">CBS 304.34</strain>
    </source>
</reference>
<dbReference type="GeneID" id="54462388"/>
<dbReference type="AlphaFoldDB" id="A0A6A6XYW3"/>
<keyword evidence="2" id="KW-1185">Reference proteome</keyword>
<evidence type="ECO:0000313" key="2">
    <source>
        <dbReference type="Proteomes" id="UP000504636"/>
    </source>
</evidence>
<gene>
    <name evidence="1 3" type="ORF">BDZ99DRAFT_469428</name>
</gene>
<evidence type="ECO:0000313" key="1">
    <source>
        <dbReference type="EMBL" id="KAF2801692.1"/>
    </source>
</evidence>
<proteinExistence type="predicted"/>
<sequence length="153" mass="16447">MESSSLGAWELQKGMLANEIFFRYATSKLLLVLAVRALAQQSPLTSESDVIVNVVSPGACQSDLFRSDASFGMKIAVWIMNHVIARKTEVGGRVLVNGASPELGPEAHGAFIWDGIKGPGGLAEGPKGKALQEEWQKELWAKLESIQPGVTQV</sequence>
<protein>
    <recommendedName>
        <fullName evidence="4">NAD(P)-binding protein</fullName>
    </recommendedName>
</protein>
<dbReference type="OrthoDB" id="542013at2759"/>
<dbReference type="Proteomes" id="UP000504636">
    <property type="component" value="Unplaced"/>
</dbReference>